<dbReference type="InParanoid" id="Q5KE52"/>
<evidence type="ECO:0000256" key="1">
    <source>
        <dbReference type="SAM" id="MobiDB-lite"/>
    </source>
</evidence>
<dbReference type="VEuPathDB" id="FungiDB:CNG01710"/>
<name>Q5KE52_CRYD1</name>
<dbReference type="HOGENOM" id="CLU_049744_2_0_1"/>
<dbReference type="RefSeq" id="XP_571894.1">
    <property type="nucleotide sequence ID" value="XM_571894.2"/>
</dbReference>
<dbReference type="Gene3D" id="2.60.120.200">
    <property type="match status" value="1"/>
</dbReference>
<sequence>MSPFLTTAILSALLSFVPSPASAVTLDSIIDAYGLTSAQYNFTWPDQALDSTDANDWIDSKWSLNGNKVDWGSSYIVFSADPSTTSSTLVRRQGSSTSSSTTSTSTKSAKTSSAKTSSAVATASATSSGVSYPAVTDLNGEPPALRVEYPSGSYSKKTGGTQFYAQPLNGSDSSGGALERMLLSYDIWFPTGFSWNKGGKLPGLRGGPETHGCSGGDATNGTTCFSTRLMWRASGAGEVYAYIPTTQKGFCSETDVTCNSDYGTSLARGSFSFTTGQWQTIYLMVILNEVGTANGVVQLWYNGVPAMTFTDLIIRTSSDITSVGGLYFSTFFGGDDSEWATPTQQFTYYRNIQLYGGVGASNLTGAAASSAGHRTAALGGMKSVGMGVALGLIGVAAGLLL</sequence>
<dbReference type="PANTHER" id="PTHR40124">
    <property type="match status" value="1"/>
</dbReference>
<protein>
    <recommendedName>
        <fullName evidence="3">Polysaccharide lyase 14 domain-containing protein</fullName>
    </recommendedName>
</protein>
<dbReference type="PaxDb" id="214684-Q5KE52"/>
<dbReference type="KEGG" id="cne:CNG01710"/>
<reference evidence="4 5" key="1">
    <citation type="journal article" date="2005" name="Science">
        <title>The genome of the basidiomycetous yeast and human pathogen Cryptococcus neoformans.</title>
        <authorList>
            <person name="Loftus B.J."/>
            <person name="Fung E."/>
            <person name="Roncaglia P."/>
            <person name="Rowley D."/>
            <person name="Amedeo P."/>
            <person name="Bruno D."/>
            <person name="Vamathevan J."/>
            <person name="Miranda M."/>
            <person name="Anderson I.J."/>
            <person name="Fraser J.A."/>
            <person name="Allen J.E."/>
            <person name="Bosdet I.E."/>
            <person name="Brent M.R."/>
            <person name="Chiu R."/>
            <person name="Doering T.L."/>
            <person name="Donlin M.J."/>
            <person name="D'Souza C.A."/>
            <person name="Fox D.S."/>
            <person name="Grinberg V."/>
            <person name="Fu J."/>
            <person name="Fukushima M."/>
            <person name="Haas B.J."/>
            <person name="Huang J.C."/>
            <person name="Janbon G."/>
            <person name="Jones S.J."/>
            <person name="Koo H.L."/>
            <person name="Krzywinski M.I."/>
            <person name="Kwon-Chung J.K."/>
            <person name="Lengeler K.B."/>
            <person name="Maiti R."/>
            <person name="Marra M.A."/>
            <person name="Marra R.E."/>
            <person name="Mathewson C.A."/>
            <person name="Mitchell T.G."/>
            <person name="Pertea M."/>
            <person name="Riggs F.R."/>
            <person name="Salzberg S.L."/>
            <person name="Schein J.E."/>
            <person name="Shvartsbeyn A."/>
            <person name="Shin H."/>
            <person name="Shumway M."/>
            <person name="Specht C.A."/>
            <person name="Suh B.B."/>
            <person name="Tenney A."/>
            <person name="Utterback T.R."/>
            <person name="Wickes B.L."/>
            <person name="Wortman J.R."/>
            <person name="Wye N.H."/>
            <person name="Kronstad J.W."/>
            <person name="Lodge J.K."/>
            <person name="Heitman J."/>
            <person name="Davis R.W."/>
            <person name="Fraser C.M."/>
            <person name="Hyman R.W."/>
        </authorList>
    </citation>
    <scope>NUCLEOTIDE SEQUENCE [LARGE SCALE GENOMIC DNA]</scope>
    <source>
        <strain evidence="5">JEC21 / ATCC MYA-565</strain>
    </source>
</reference>
<dbReference type="STRING" id="214684.Q5KE52"/>
<dbReference type="eggNOG" id="ENOG502RZA4">
    <property type="taxonomic scope" value="Eukaryota"/>
</dbReference>
<proteinExistence type="predicted"/>
<evidence type="ECO:0000313" key="5">
    <source>
        <dbReference type="Proteomes" id="UP000002149"/>
    </source>
</evidence>
<feature type="compositionally biased region" description="Low complexity" evidence="1">
    <location>
        <begin position="95"/>
        <end position="118"/>
    </location>
</feature>
<organism evidence="4 5">
    <name type="scientific">Cryptococcus deneoformans (strain JEC21 / ATCC MYA-565)</name>
    <name type="common">Cryptococcus neoformans var. neoformans serotype D</name>
    <dbReference type="NCBI Taxonomy" id="214684"/>
    <lineage>
        <taxon>Eukaryota</taxon>
        <taxon>Fungi</taxon>
        <taxon>Dikarya</taxon>
        <taxon>Basidiomycota</taxon>
        <taxon>Agaricomycotina</taxon>
        <taxon>Tremellomycetes</taxon>
        <taxon>Tremellales</taxon>
        <taxon>Cryptococcaceae</taxon>
        <taxon>Cryptococcus</taxon>
        <taxon>Cryptococcus neoformans species complex</taxon>
    </lineage>
</organism>
<dbReference type="Pfam" id="PF21294">
    <property type="entry name" value="Polysacc_lyase_14"/>
    <property type="match status" value="1"/>
</dbReference>
<dbReference type="OMA" id="ANDWIDS"/>
<accession>Q5KE52</accession>
<gene>
    <name evidence="4" type="ordered locus">CNG01710</name>
</gene>
<dbReference type="PANTHER" id="PTHR40124:SF1">
    <property type="entry name" value="DISAGGREGATASE RELATED REPEAT PROTEIN"/>
    <property type="match status" value="1"/>
</dbReference>
<evidence type="ECO:0000259" key="3">
    <source>
        <dbReference type="Pfam" id="PF21294"/>
    </source>
</evidence>
<evidence type="ECO:0000256" key="2">
    <source>
        <dbReference type="SAM" id="SignalP"/>
    </source>
</evidence>
<dbReference type="CAZy" id="PL14">
    <property type="family name" value="Polysaccharide Lyase Family 14"/>
</dbReference>
<dbReference type="Proteomes" id="UP000002149">
    <property type="component" value="Chromosome 7"/>
</dbReference>
<dbReference type="OrthoDB" id="2395160at2759"/>
<feature type="signal peptide" evidence="2">
    <location>
        <begin position="1"/>
        <end position="23"/>
    </location>
</feature>
<keyword evidence="5" id="KW-1185">Reference proteome</keyword>
<feature type="region of interest" description="Disordered" evidence="1">
    <location>
        <begin position="86"/>
        <end position="118"/>
    </location>
</feature>
<dbReference type="InterPro" id="IPR048958">
    <property type="entry name" value="Polysacc_lyase_14"/>
</dbReference>
<keyword evidence="2" id="KW-0732">Signal</keyword>
<dbReference type="GeneID" id="3258583"/>
<dbReference type="EMBL" id="AE017347">
    <property type="protein sequence ID" value="AAW44587.1"/>
    <property type="molecule type" value="Genomic_DNA"/>
</dbReference>
<dbReference type="AlphaFoldDB" id="Q5KE52"/>
<feature type="chain" id="PRO_5004258171" description="Polysaccharide lyase 14 domain-containing protein" evidence="2">
    <location>
        <begin position="24"/>
        <end position="401"/>
    </location>
</feature>
<evidence type="ECO:0000313" key="4">
    <source>
        <dbReference type="EMBL" id="AAW44587.1"/>
    </source>
</evidence>
<feature type="domain" description="Polysaccharide lyase 14" evidence="3">
    <location>
        <begin position="141"/>
        <end position="352"/>
    </location>
</feature>